<accession>A0A6C0FA60</accession>
<keyword evidence="1" id="KW-0175">Coiled coil</keyword>
<proteinExistence type="predicted"/>
<protein>
    <submittedName>
        <fullName evidence="3">Uncharacterized protein</fullName>
    </submittedName>
</protein>
<dbReference type="AlphaFoldDB" id="A0A6C0FA60"/>
<dbReference type="EMBL" id="MN738833">
    <property type="protein sequence ID" value="QHT38747.1"/>
    <property type="molecule type" value="Genomic_DNA"/>
</dbReference>
<feature type="coiled-coil region" evidence="1">
    <location>
        <begin position="37"/>
        <end position="82"/>
    </location>
</feature>
<feature type="compositionally biased region" description="Low complexity" evidence="2">
    <location>
        <begin position="212"/>
        <end position="242"/>
    </location>
</feature>
<evidence type="ECO:0000256" key="2">
    <source>
        <dbReference type="SAM" id="MobiDB-lite"/>
    </source>
</evidence>
<organism evidence="3">
    <name type="scientific">viral metagenome</name>
    <dbReference type="NCBI Taxonomy" id="1070528"/>
    <lineage>
        <taxon>unclassified sequences</taxon>
        <taxon>metagenomes</taxon>
        <taxon>organismal metagenomes</taxon>
    </lineage>
</organism>
<reference evidence="3" key="1">
    <citation type="journal article" date="2020" name="Nature">
        <title>Giant virus diversity and host interactions through global metagenomics.</title>
        <authorList>
            <person name="Schulz F."/>
            <person name="Roux S."/>
            <person name="Paez-Espino D."/>
            <person name="Jungbluth S."/>
            <person name="Walsh D.A."/>
            <person name="Denef V.J."/>
            <person name="McMahon K.D."/>
            <person name="Konstantinidis K.T."/>
            <person name="Eloe-Fadrosh E.A."/>
            <person name="Kyrpides N.C."/>
            <person name="Woyke T."/>
        </authorList>
    </citation>
    <scope>NUCLEOTIDE SEQUENCE</scope>
    <source>
        <strain evidence="3">GVMAG-S-ERX556106-38</strain>
    </source>
</reference>
<evidence type="ECO:0000256" key="1">
    <source>
        <dbReference type="SAM" id="Coils"/>
    </source>
</evidence>
<feature type="region of interest" description="Disordered" evidence="2">
    <location>
        <begin position="207"/>
        <end position="273"/>
    </location>
</feature>
<sequence length="298" mass="33827">MSNQDASNNNVSLDISGNTLLNESVPEDKKDSFYSQIAGLMRDREETLRNKERLSQLSELMSEKLVEQEEEMRRKREQQQIDNKKHSIKLELEYLEIENMKMHTYLQTLIKKHELELLYLQEVCTQKKKVSDLSNNNPEINFDEVESYDDYYTRQLEKVSTSSANFLFSMNDNIQRSIPDYSATQATYSSGSDPKNYEFSLSRNMTSRGIDQQQTQTQSTRQAGELTSSKPSNSSSKPSSNPVNRPVAPDQASLLKAAGDLISAPRSNTTGKIDLAGDLSSAVAKRRQSIQPDSDWES</sequence>
<evidence type="ECO:0000313" key="3">
    <source>
        <dbReference type="EMBL" id="QHT38747.1"/>
    </source>
</evidence>
<name>A0A6C0FA60_9ZZZZ</name>